<keyword evidence="1" id="KW-0813">Transport</keyword>
<dbReference type="CDD" id="cd03225">
    <property type="entry name" value="ABC_cobalt_CbiO_domain1"/>
    <property type="match status" value="1"/>
</dbReference>
<organism evidence="10 11">
    <name type="scientific">Aerococcus urinaeequi</name>
    <dbReference type="NCBI Taxonomy" id="51665"/>
    <lineage>
        <taxon>Bacteria</taxon>
        <taxon>Bacillati</taxon>
        <taxon>Bacillota</taxon>
        <taxon>Bacilli</taxon>
        <taxon>Lactobacillales</taxon>
        <taxon>Aerococcaceae</taxon>
        <taxon>Aerococcus</taxon>
    </lineage>
</organism>
<dbReference type="GO" id="GO:0005524">
    <property type="term" value="F:ATP binding"/>
    <property type="evidence" value="ECO:0007669"/>
    <property type="project" value="UniProtKB-KW"/>
</dbReference>
<keyword evidence="3" id="KW-0997">Cell inner membrane</keyword>
<keyword evidence="2" id="KW-1003">Cell membrane</keyword>
<dbReference type="GO" id="GO:0016020">
    <property type="term" value="C:membrane"/>
    <property type="evidence" value="ECO:0007669"/>
    <property type="project" value="InterPro"/>
</dbReference>
<dbReference type="Pfam" id="PF00005">
    <property type="entry name" value="ABC_tran"/>
    <property type="match status" value="1"/>
</dbReference>
<evidence type="ECO:0000256" key="3">
    <source>
        <dbReference type="ARBA" id="ARBA00022519"/>
    </source>
</evidence>
<dbReference type="PROSITE" id="PS50893">
    <property type="entry name" value="ABC_TRANSPORTER_2"/>
    <property type="match status" value="1"/>
</dbReference>
<dbReference type="InterPro" id="IPR003593">
    <property type="entry name" value="AAA+_ATPase"/>
</dbReference>
<gene>
    <name evidence="10" type="ORF">IMX20_03755</name>
</gene>
<dbReference type="GO" id="GO:0022857">
    <property type="term" value="F:transmembrane transporter activity"/>
    <property type="evidence" value="ECO:0007669"/>
    <property type="project" value="UniProtKB-ARBA"/>
</dbReference>
<keyword evidence="5" id="KW-0547">Nucleotide-binding</keyword>
<accession>A0A7M1KX42</accession>
<dbReference type="InterPro" id="IPR003439">
    <property type="entry name" value="ABC_transporter-like_ATP-bd"/>
</dbReference>
<protein>
    <submittedName>
        <fullName evidence="10">ATP-binding cassette domain-containing protein</fullName>
    </submittedName>
</protein>
<keyword evidence="7" id="KW-1278">Translocase</keyword>
<dbReference type="Proteomes" id="UP000595091">
    <property type="component" value="Chromosome"/>
</dbReference>
<evidence type="ECO:0000256" key="7">
    <source>
        <dbReference type="ARBA" id="ARBA00022967"/>
    </source>
</evidence>
<evidence type="ECO:0000256" key="8">
    <source>
        <dbReference type="ARBA" id="ARBA00023136"/>
    </source>
</evidence>
<evidence type="ECO:0000256" key="1">
    <source>
        <dbReference type="ARBA" id="ARBA00022448"/>
    </source>
</evidence>
<evidence type="ECO:0000256" key="4">
    <source>
        <dbReference type="ARBA" id="ARBA00022592"/>
    </source>
</evidence>
<dbReference type="SMART" id="SM00382">
    <property type="entry name" value="AAA"/>
    <property type="match status" value="1"/>
</dbReference>
<dbReference type="PANTHER" id="PTHR43423">
    <property type="entry name" value="ABC TRANSPORTER I FAMILY MEMBER 17"/>
    <property type="match status" value="1"/>
</dbReference>
<evidence type="ECO:0000313" key="10">
    <source>
        <dbReference type="EMBL" id="QOQ79800.1"/>
    </source>
</evidence>
<evidence type="ECO:0000259" key="9">
    <source>
        <dbReference type="PROSITE" id="PS50893"/>
    </source>
</evidence>
<keyword evidence="4" id="KW-0592">Phosphate transport</keyword>
<dbReference type="Gene3D" id="3.40.50.300">
    <property type="entry name" value="P-loop containing nucleotide triphosphate hydrolases"/>
    <property type="match status" value="1"/>
</dbReference>
<keyword evidence="6 10" id="KW-0067">ATP-binding</keyword>
<evidence type="ECO:0000313" key="11">
    <source>
        <dbReference type="Proteomes" id="UP000595091"/>
    </source>
</evidence>
<sequence>MFMQAKRRIINMQAIVKFDQVTFQPGDTALLKDISFSIYTNEMIRVEGPSGSGKSTLLRLIAALIPRNSGEINYLDQPLEEVAYQTYRQNISYVSQNPLLFGETIRDNFELVYEARDQDFDENLVLSYMKDFGLSHIALDKSIHKISGGEKQRIGLIRHLLFPPKVLLLDEITSSLDEDNRELVWQILLDYKEKHGVTILWISHIQDGSLQPNRVFHIANQEMIIEERGLND</sequence>
<name>A0A7M1KX42_9LACT</name>
<dbReference type="AlphaFoldDB" id="A0A7M1KX42"/>
<dbReference type="InterPro" id="IPR015856">
    <property type="entry name" value="ABC_transpr_CbiO/EcfA_su"/>
</dbReference>
<dbReference type="PANTHER" id="PTHR43423:SF12">
    <property type="entry name" value="IRON EXPORT ATP-BINDING PROTEIN FETA-RELATED"/>
    <property type="match status" value="1"/>
</dbReference>
<dbReference type="GO" id="GO:0016887">
    <property type="term" value="F:ATP hydrolysis activity"/>
    <property type="evidence" value="ECO:0007669"/>
    <property type="project" value="InterPro"/>
</dbReference>
<dbReference type="GO" id="GO:0006817">
    <property type="term" value="P:phosphate ion transport"/>
    <property type="evidence" value="ECO:0007669"/>
    <property type="project" value="UniProtKB-KW"/>
</dbReference>
<evidence type="ECO:0000256" key="6">
    <source>
        <dbReference type="ARBA" id="ARBA00022840"/>
    </source>
</evidence>
<keyword evidence="8" id="KW-0472">Membrane</keyword>
<dbReference type="InterPro" id="IPR027417">
    <property type="entry name" value="P-loop_NTPase"/>
</dbReference>
<feature type="domain" description="ABC transporter" evidence="9">
    <location>
        <begin position="16"/>
        <end position="232"/>
    </location>
</feature>
<dbReference type="EMBL" id="CP063065">
    <property type="protein sequence ID" value="QOQ79800.1"/>
    <property type="molecule type" value="Genomic_DNA"/>
</dbReference>
<evidence type="ECO:0000256" key="2">
    <source>
        <dbReference type="ARBA" id="ARBA00022475"/>
    </source>
</evidence>
<evidence type="ECO:0000256" key="5">
    <source>
        <dbReference type="ARBA" id="ARBA00022741"/>
    </source>
</evidence>
<proteinExistence type="predicted"/>
<reference evidence="10 11" key="1">
    <citation type="submission" date="2020-10" db="EMBL/GenBank/DDBJ databases">
        <title>Plasmid carrying two tetracycline resistance determinant.</title>
        <authorList>
            <person name="Yang Q."/>
        </authorList>
    </citation>
    <scope>NUCLEOTIDE SEQUENCE [LARGE SCALE GENOMIC DNA]</scope>
    <source>
        <strain evidence="10 11">T43</strain>
    </source>
</reference>
<dbReference type="SUPFAM" id="SSF52540">
    <property type="entry name" value="P-loop containing nucleoside triphosphate hydrolases"/>
    <property type="match status" value="1"/>
</dbReference>